<name>A0A6S7BVC0_9BURK</name>
<dbReference type="PIRSF" id="PIRSF029669">
    <property type="entry name" value="UCP029669"/>
    <property type="match status" value="1"/>
</dbReference>
<keyword evidence="2" id="KW-1185">Reference proteome</keyword>
<organism evidence="1 2">
    <name type="scientific">Paraburkholderia ultramafica</name>
    <dbReference type="NCBI Taxonomy" id="1544867"/>
    <lineage>
        <taxon>Bacteria</taxon>
        <taxon>Pseudomonadati</taxon>
        <taxon>Pseudomonadota</taxon>
        <taxon>Betaproteobacteria</taxon>
        <taxon>Burkholderiales</taxon>
        <taxon>Burkholderiaceae</taxon>
        <taxon>Paraburkholderia</taxon>
    </lineage>
</organism>
<dbReference type="CDD" id="cd16390">
    <property type="entry name" value="ParB_N_Srx_like"/>
    <property type="match status" value="1"/>
</dbReference>
<evidence type="ECO:0000313" key="2">
    <source>
        <dbReference type="Proteomes" id="UP000494365"/>
    </source>
</evidence>
<dbReference type="InterPro" id="IPR014956">
    <property type="entry name" value="ParBc_2"/>
</dbReference>
<dbReference type="RefSeq" id="WP_175151307.1">
    <property type="nucleotide sequence ID" value="NZ_CADIKK010000019.1"/>
</dbReference>
<dbReference type="Gene3D" id="3.90.1530.10">
    <property type="entry name" value="Conserved hypothetical protein from pyrococcus furiosus pfu- 392566-001, ParB domain"/>
    <property type="match status" value="1"/>
</dbReference>
<dbReference type="Pfam" id="PF08857">
    <property type="entry name" value="ParBc_2"/>
    <property type="match status" value="1"/>
</dbReference>
<dbReference type="SUPFAM" id="SSF110849">
    <property type="entry name" value="ParB/Sulfiredoxin"/>
    <property type="match status" value="1"/>
</dbReference>
<protein>
    <recommendedName>
        <fullName evidence="3">Chromosome partitioning protein ParB</fullName>
    </recommendedName>
</protein>
<reference evidence="1 2" key="1">
    <citation type="submission" date="2020-04" db="EMBL/GenBank/DDBJ databases">
        <authorList>
            <person name="De Canck E."/>
        </authorList>
    </citation>
    <scope>NUCLEOTIDE SEQUENCE [LARGE SCALE GENOMIC DNA]</scope>
    <source>
        <strain evidence="1 2">LMG 28614</strain>
    </source>
</reference>
<dbReference type="EMBL" id="CADIKK010000019">
    <property type="protein sequence ID" value="CAB3795442.1"/>
    <property type="molecule type" value="Genomic_DNA"/>
</dbReference>
<sequence length="202" mass="22670">MQSVKINELRPTQMTHGLREIHQKTTEYQSLSGHTLDMAIAEKPIPVVIGPNAASFAIDHHHVATALWRAGIKAVPTVLVADLSSLAQDEFWLTLENHRWTYPYDVKGRRVSFTAMPEHVWELADDEYRSLAASVRDAGGYEKTTVPLEEFRWADLFRSNLPYPTSDAEFESLVKKAVKLAKSTVAIGLPGYVGPAEQKRQE</sequence>
<dbReference type="InterPro" id="IPR036086">
    <property type="entry name" value="ParB/Sulfiredoxin_sf"/>
</dbReference>
<gene>
    <name evidence="1" type="ORF">LMG28614_04176</name>
</gene>
<accession>A0A6S7BVC0</accession>
<dbReference type="InterPro" id="IPR016932">
    <property type="entry name" value="UCP029669"/>
</dbReference>
<dbReference type="AlphaFoldDB" id="A0A6S7BVC0"/>
<proteinExistence type="predicted"/>
<dbReference type="Gene3D" id="1.10.8.10">
    <property type="entry name" value="DNA helicase RuvA subunit, C-terminal domain"/>
    <property type="match status" value="1"/>
</dbReference>
<dbReference type="Proteomes" id="UP000494365">
    <property type="component" value="Unassembled WGS sequence"/>
</dbReference>
<evidence type="ECO:0008006" key="3">
    <source>
        <dbReference type="Google" id="ProtNLM"/>
    </source>
</evidence>
<evidence type="ECO:0000313" key="1">
    <source>
        <dbReference type="EMBL" id="CAB3795442.1"/>
    </source>
</evidence>